<dbReference type="GeneID" id="19244131"/>
<organism evidence="2 3">
    <name type="scientific">Endocarpon pusillum (strain Z07020 / HMAS-L-300199)</name>
    <name type="common">Lichen-forming fungus</name>
    <dbReference type="NCBI Taxonomy" id="1263415"/>
    <lineage>
        <taxon>Eukaryota</taxon>
        <taxon>Fungi</taxon>
        <taxon>Dikarya</taxon>
        <taxon>Ascomycota</taxon>
        <taxon>Pezizomycotina</taxon>
        <taxon>Eurotiomycetes</taxon>
        <taxon>Chaetothyriomycetidae</taxon>
        <taxon>Verrucariales</taxon>
        <taxon>Verrucariaceae</taxon>
        <taxon>Endocarpon</taxon>
    </lineage>
</organism>
<feature type="compositionally biased region" description="Polar residues" evidence="1">
    <location>
        <begin position="92"/>
        <end position="120"/>
    </location>
</feature>
<dbReference type="HOGENOM" id="CLU_1635366_0_0_1"/>
<sequence>MDPDPCLDFDWDAFLKQDFNSTFSVEHETDGSKCGFVGIQEMLESDAFALTGHFPGFHLLEPLSENANNVHEPPAPETTAALSDPSIDTPDQHPSASNQWLGTSSASEVPASQNVNPNSPNEKDAATLQRDDPAASGQFSHWCKDIVAQLTELRNEVMIRNA</sequence>
<evidence type="ECO:0000313" key="3">
    <source>
        <dbReference type="Proteomes" id="UP000019373"/>
    </source>
</evidence>
<reference evidence="3" key="1">
    <citation type="journal article" date="2014" name="BMC Genomics">
        <title>Genome characteristics reveal the impact of lichenization on lichen-forming fungus Endocarpon pusillum Hedwig (Verrucariales, Ascomycota).</title>
        <authorList>
            <person name="Wang Y.-Y."/>
            <person name="Liu B."/>
            <person name="Zhang X.-Y."/>
            <person name="Zhou Q.-M."/>
            <person name="Zhang T."/>
            <person name="Li H."/>
            <person name="Yu Y.-F."/>
            <person name="Zhang X.-L."/>
            <person name="Hao X.-Y."/>
            <person name="Wang M."/>
            <person name="Wang L."/>
            <person name="Wei J.-C."/>
        </authorList>
    </citation>
    <scope>NUCLEOTIDE SEQUENCE [LARGE SCALE GENOMIC DNA]</scope>
    <source>
        <strain evidence="3">Z07020 / HMAS-L-300199</strain>
    </source>
</reference>
<proteinExistence type="predicted"/>
<evidence type="ECO:0000313" key="2">
    <source>
        <dbReference type="EMBL" id="ERF75517.1"/>
    </source>
</evidence>
<feature type="compositionally biased region" description="Basic and acidic residues" evidence="1">
    <location>
        <begin position="121"/>
        <end position="133"/>
    </location>
</feature>
<accession>U1GD42</accession>
<dbReference type="RefSeq" id="XP_007787148.1">
    <property type="nucleotide sequence ID" value="XM_007788958.1"/>
</dbReference>
<protein>
    <submittedName>
        <fullName evidence="2">Uncharacterized protein</fullName>
    </submittedName>
</protein>
<dbReference type="EMBL" id="KE720810">
    <property type="protein sequence ID" value="ERF75517.1"/>
    <property type="molecule type" value="Genomic_DNA"/>
</dbReference>
<name>U1GD42_ENDPU</name>
<dbReference type="Proteomes" id="UP000019373">
    <property type="component" value="Unassembled WGS sequence"/>
</dbReference>
<dbReference type="AlphaFoldDB" id="U1GD42"/>
<evidence type="ECO:0000256" key="1">
    <source>
        <dbReference type="SAM" id="MobiDB-lite"/>
    </source>
</evidence>
<keyword evidence="3" id="KW-1185">Reference proteome</keyword>
<gene>
    <name evidence="2" type="ORF">EPUS_09304</name>
</gene>
<feature type="region of interest" description="Disordered" evidence="1">
    <location>
        <begin position="65"/>
        <end position="136"/>
    </location>
</feature>